<evidence type="ECO:0000256" key="4">
    <source>
        <dbReference type="ARBA" id="ARBA00022989"/>
    </source>
</evidence>
<sequence length="344" mass="39498">MEDKEKPLYHPGSSLPPYEEEIDLADIFAVLWRRRRFILGFTSLCLLVAGLYCFLSKPLYKISMQIRPGITGFDNEGNPISDWTVEDLQSWINEKAYISFLLKEFKGKEMSEIKAKSLRKGTLVTLTMYHSDPSLGQKILNKVVQSFASDAEEGQLNKLGFSRQKVTNKIATLRRKRNLALKEKERRIHALKDAEDRSRRLREKISKIEENAADLLLVSRNFVQTEESYFLIQANIIQQNVLYSNLNQYLNSINEEVLLLREEVSSLDEEITSLEAQIADWKARLALLSPVEIIQPPFASPKPVKPEKAKILALSLVAGLFMAVFLAFFLEFLEKSRDKIRQQA</sequence>
<keyword evidence="5" id="KW-0472">Membrane</keyword>
<reference evidence="6 7" key="1">
    <citation type="submission" date="2020-02" db="EMBL/GenBank/DDBJ databases">
        <title>Genome analysis of Thermosulfuriphilus ammonigenes ST65T, an anaerobic thermophilic chemolithoautotrophic bacterium isolated from a deep-sea hydrothermal vent.</title>
        <authorList>
            <person name="Slobodkina G."/>
            <person name="Allioux M."/>
            <person name="Merkel A."/>
            <person name="Alain K."/>
            <person name="Jebbar M."/>
            <person name="Slobodkin A."/>
        </authorList>
    </citation>
    <scope>NUCLEOTIDE SEQUENCE [LARGE SCALE GENOMIC DNA]</scope>
    <source>
        <strain evidence="6 7">ST65</strain>
    </source>
</reference>
<dbReference type="PANTHER" id="PTHR32309:SF13">
    <property type="entry name" value="FERRIC ENTEROBACTIN TRANSPORT PROTEIN FEPE"/>
    <property type="match status" value="1"/>
</dbReference>
<keyword evidence="4" id="KW-1133">Transmembrane helix</keyword>
<dbReference type="GO" id="GO:0005886">
    <property type="term" value="C:plasma membrane"/>
    <property type="evidence" value="ECO:0007669"/>
    <property type="project" value="UniProtKB-SubCell"/>
</dbReference>
<keyword evidence="7" id="KW-1185">Reference proteome</keyword>
<dbReference type="KEGG" id="tav:G4V39_04945"/>
<accession>A0A6G7PVS2</accession>
<dbReference type="Pfam" id="PF02706">
    <property type="entry name" value="Wzz"/>
    <property type="match status" value="1"/>
</dbReference>
<dbReference type="AlphaFoldDB" id="A0A6G7PVS2"/>
<dbReference type="Proteomes" id="UP000502179">
    <property type="component" value="Chromosome"/>
</dbReference>
<dbReference type="PANTHER" id="PTHR32309">
    <property type="entry name" value="TYROSINE-PROTEIN KINASE"/>
    <property type="match status" value="1"/>
</dbReference>
<dbReference type="InterPro" id="IPR050445">
    <property type="entry name" value="Bact_polysacc_biosynth/exp"/>
</dbReference>
<proteinExistence type="predicted"/>
<organism evidence="6 7">
    <name type="scientific">Thermosulfuriphilus ammonigenes</name>
    <dbReference type="NCBI Taxonomy" id="1936021"/>
    <lineage>
        <taxon>Bacteria</taxon>
        <taxon>Pseudomonadati</taxon>
        <taxon>Thermodesulfobacteriota</taxon>
        <taxon>Thermodesulfobacteria</taxon>
        <taxon>Thermodesulfobacteriales</taxon>
        <taxon>Thermodesulfobacteriaceae</taxon>
        <taxon>Thermosulfuriphilus</taxon>
    </lineage>
</organism>
<dbReference type="InterPro" id="IPR003856">
    <property type="entry name" value="LPS_length_determ_N"/>
</dbReference>
<protein>
    <submittedName>
        <fullName evidence="6">Uncharacterized protein</fullName>
    </submittedName>
</protein>
<name>A0A6G7PVS2_9BACT</name>
<gene>
    <name evidence="6" type="ORF">G4V39_04945</name>
</gene>
<evidence type="ECO:0000256" key="5">
    <source>
        <dbReference type="ARBA" id="ARBA00023136"/>
    </source>
</evidence>
<evidence type="ECO:0000313" key="7">
    <source>
        <dbReference type="Proteomes" id="UP000502179"/>
    </source>
</evidence>
<keyword evidence="3" id="KW-0812">Transmembrane</keyword>
<dbReference type="RefSeq" id="WP_166031874.1">
    <property type="nucleotide sequence ID" value="NZ_CP048877.1"/>
</dbReference>
<comment type="subcellular location">
    <subcellularLocation>
        <location evidence="1">Cell membrane</location>
        <topology evidence="1">Multi-pass membrane protein</topology>
    </subcellularLocation>
</comment>
<evidence type="ECO:0000256" key="2">
    <source>
        <dbReference type="ARBA" id="ARBA00022475"/>
    </source>
</evidence>
<evidence type="ECO:0000256" key="1">
    <source>
        <dbReference type="ARBA" id="ARBA00004651"/>
    </source>
</evidence>
<keyword evidence="2" id="KW-1003">Cell membrane</keyword>
<evidence type="ECO:0000313" key="6">
    <source>
        <dbReference type="EMBL" id="QIJ71656.1"/>
    </source>
</evidence>
<dbReference type="EMBL" id="CP048877">
    <property type="protein sequence ID" value="QIJ71656.1"/>
    <property type="molecule type" value="Genomic_DNA"/>
</dbReference>
<dbReference type="GO" id="GO:0004713">
    <property type="term" value="F:protein tyrosine kinase activity"/>
    <property type="evidence" value="ECO:0007669"/>
    <property type="project" value="TreeGrafter"/>
</dbReference>
<evidence type="ECO:0000256" key="3">
    <source>
        <dbReference type="ARBA" id="ARBA00022692"/>
    </source>
</evidence>